<sequence length="186" mass="18513">MTPENTPAPSIPTGTGTNATALAESPGLSRRQFTTAAAWAAPVIALAVATPLAAASTAPTPSITISRDNTVTFTGVGETRDLAGNYGGTLSVTDLAPGAETGALTFTVGIPSGVVVTPTVPADWSTVTTSPTLLVFAGPSLSSTYTTTELPDLAFSGTITTGDLITLSIDAANPGYQVADDQLGVS</sequence>
<comment type="caution">
    <text evidence="1">The sequence shown here is derived from an EMBL/GenBank/DDBJ whole genome shotgun (WGS) entry which is preliminary data.</text>
</comment>
<protein>
    <submittedName>
        <fullName evidence="1">Uncharacterized protein</fullName>
    </submittedName>
</protein>
<organism evidence="1 2">
    <name type="scientific">Herbiconiux moechotypicola</name>
    <dbReference type="NCBI Taxonomy" id="637393"/>
    <lineage>
        <taxon>Bacteria</taxon>
        <taxon>Bacillati</taxon>
        <taxon>Actinomycetota</taxon>
        <taxon>Actinomycetes</taxon>
        <taxon>Micrococcales</taxon>
        <taxon>Microbacteriaceae</taxon>
        <taxon>Herbiconiux</taxon>
    </lineage>
</organism>
<accession>A0ABN3DWI6</accession>
<reference evidence="1 2" key="1">
    <citation type="journal article" date="2019" name="Int. J. Syst. Evol. Microbiol.">
        <title>The Global Catalogue of Microorganisms (GCM) 10K type strain sequencing project: providing services to taxonomists for standard genome sequencing and annotation.</title>
        <authorList>
            <consortium name="The Broad Institute Genomics Platform"/>
            <consortium name="The Broad Institute Genome Sequencing Center for Infectious Disease"/>
            <person name="Wu L."/>
            <person name="Ma J."/>
        </authorList>
    </citation>
    <scope>NUCLEOTIDE SEQUENCE [LARGE SCALE GENOMIC DNA]</scope>
    <source>
        <strain evidence="1 2">JCM 16117</strain>
    </source>
</reference>
<dbReference type="EMBL" id="BAAAQY010000009">
    <property type="protein sequence ID" value="GAA2242933.1"/>
    <property type="molecule type" value="Genomic_DNA"/>
</dbReference>
<dbReference type="RefSeq" id="WP_259480368.1">
    <property type="nucleotide sequence ID" value="NZ_BAAAQY010000009.1"/>
</dbReference>
<keyword evidence="2" id="KW-1185">Reference proteome</keyword>
<evidence type="ECO:0000313" key="2">
    <source>
        <dbReference type="Proteomes" id="UP001500929"/>
    </source>
</evidence>
<dbReference type="PROSITE" id="PS51318">
    <property type="entry name" value="TAT"/>
    <property type="match status" value="1"/>
</dbReference>
<name>A0ABN3DWI6_9MICO</name>
<proteinExistence type="predicted"/>
<dbReference type="Proteomes" id="UP001500929">
    <property type="component" value="Unassembled WGS sequence"/>
</dbReference>
<gene>
    <name evidence="1" type="ORF">GCM10009851_30280</name>
</gene>
<evidence type="ECO:0000313" key="1">
    <source>
        <dbReference type="EMBL" id="GAA2242933.1"/>
    </source>
</evidence>
<dbReference type="InterPro" id="IPR006311">
    <property type="entry name" value="TAT_signal"/>
</dbReference>